<name>A0ABR4QSU0_9CEST</name>
<organism evidence="1 2">
    <name type="scientific">Taenia crassiceps</name>
    <dbReference type="NCBI Taxonomy" id="6207"/>
    <lineage>
        <taxon>Eukaryota</taxon>
        <taxon>Metazoa</taxon>
        <taxon>Spiralia</taxon>
        <taxon>Lophotrochozoa</taxon>
        <taxon>Platyhelminthes</taxon>
        <taxon>Cestoda</taxon>
        <taxon>Eucestoda</taxon>
        <taxon>Cyclophyllidea</taxon>
        <taxon>Taeniidae</taxon>
        <taxon>Taenia</taxon>
    </lineage>
</organism>
<evidence type="ECO:0000313" key="1">
    <source>
        <dbReference type="EMBL" id="KAL5112908.1"/>
    </source>
</evidence>
<keyword evidence="2" id="KW-1185">Reference proteome</keyword>
<protein>
    <submittedName>
        <fullName evidence="1">Uncharacterized protein</fullName>
    </submittedName>
</protein>
<sequence length="93" mass="10576">MVAFYLENQCRHEAAQLDQSFYSGFLRLSTQTFVGRTVEIAVLSSPCVHLTWSYFDIGDNVMSILQRCHRQSAECCFSHGNCHTQDTLASPIR</sequence>
<dbReference type="Proteomes" id="UP001651158">
    <property type="component" value="Unassembled WGS sequence"/>
</dbReference>
<gene>
    <name evidence="1" type="ORF">TcWFU_009279</name>
</gene>
<comment type="caution">
    <text evidence="1">The sequence shown here is derived from an EMBL/GenBank/DDBJ whole genome shotgun (WGS) entry which is preliminary data.</text>
</comment>
<accession>A0ABR4QSU0</accession>
<reference evidence="1 2" key="1">
    <citation type="journal article" date="2022" name="Front. Cell. Infect. Microbiol.">
        <title>The Genomes of Two Strains of Taenia crassiceps the Animal Model for the Study of Human Cysticercosis.</title>
        <authorList>
            <person name="Bobes R.J."/>
            <person name="Estrada K."/>
            <person name="Rios-Valencia D.G."/>
            <person name="Calderon-Gallegos A."/>
            <person name="de la Torre P."/>
            <person name="Carrero J.C."/>
            <person name="Sanchez-Flores A."/>
            <person name="Laclette J.P."/>
        </authorList>
    </citation>
    <scope>NUCLEOTIDE SEQUENCE [LARGE SCALE GENOMIC DNA]</scope>
    <source>
        <strain evidence="1">WFUcys</strain>
    </source>
</reference>
<dbReference type="EMBL" id="JAKROA010000001">
    <property type="protein sequence ID" value="KAL5112908.1"/>
    <property type="molecule type" value="Genomic_DNA"/>
</dbReference>
<evidence type="ECO:0000313" key="2">
    <source>
        <dbReference type="Proteomes" id="UP001651158"/>
    </source>
</evidence>
<proteinExistence type="predicted"/>